<dbReference type="Gene3D" id="3.40.430.10">
    <property type="entry name" value="Dihydrofolate Reductase, subunit A"/>
    <property type="match status" value="1"/>
</dbReference>
<gene>
    <name evidence="8" type="ORF">SDC9_59972</name>
</gene>
<dbReference type="GO" id="GO:0046452">
    <property type="term" value="P:dihydrofolate metabolic process"/>
    <property type="evidence" value="ECO:0007669"/>
    <property type="project" value="TreeGrafter"/>
</dbReference>
<dbReference type="PANTHER" id="PTHR48069">
    <property type="entry name" value="DIHYDROFOLATE REDUCTASE"/>
    <property type="match status" value="1"/>
</dbReference>
<dbReference type="FunFam" id="3.40.430.10:FF:000001">
    <property type="entry name" value="Dihydrofolate reductase"/>
    <property type="match status" value="1"/>
</dbReference>
<comment type="pathway">
    <text evidence="1">Cofactor biosynthesis; tetrahydrofolate biosynthesis; 5,6,7,8-tetrahydrofolate from 7,8-dihydrofolate: step 1/1.</text>
</comment>
<proteinExistence type="predicted"/>
<feature type="region of interest" description="Disordered" evidence="6">
    <location>
        <begin position="1"/>
        <end position="27"/>
    </location>
</feature>
<dbReference type="GO" id="GO:0004146">
    <property type="term" value="F:dihydrofolate reductase activity"/>
    <property type="evidence" value="ECO:0007669"/>
    <property type="project" value="UniProtKB-EC"/>
</dbReference>
<dbReference type="GO" id="GO:0043168">
    <property type="term" value="F:anion binding"/>
    <property type="evidence" value="ECO:0007669"/>
    <property type="project" value="UniProtKB-ARBA"/>
</dbReference>
<dbReference type="GO" id="GO:0005829">
    <property type="term" value="C:cytosol"/>
    <property type="evidence" value="ECO:0007669"/>
    <property type="project" value="TreeGrafter"/>
</dbReference>
<keyword evidence="4" id="KW-0521">NADP</keyword>
<keyword evidence="5" id="KW-0560">Oxidoreductase</keyword>
<evidence type="ECO:0000256" key="4">
    <source>
        <dbReference type="ARBA" id="ARBA00022857"/>
    </source>
</evidence>
<dbReference type="GO" id="GO:0046654">
    <property type="term" value="P:tetrahydrofolate biosynthetic process"/>
    <property type="evidence" value="ECO:0007669"/>
    <property type="project" value="InterPro"/>
</dbReference>
<accession>A0A644XHM1</accession>
<organism evidence="8">
    <name type="scientific">bioreactor metagenome</name>
    <dbReference type="NCBI Taxonomy" id="1076179"/>
    <lineage>
        <taxon>unclassified sequences</taxon>
        <taxon>metagenomes</taxon>
        <taxon>ecological metagenomes</taxon>
    </lineage>
</organism>
<dbReference type="GO" id="GO:0050661">
    <property type="term" value="F:NADP binding"/>
    <property type="evidence" value="ECO:0007669"/>
    <property type="project" value="InterPro"/>
</dbReference>
<evidence type="ECO:0000256" key="5">
    <source>
        <dbReference type="ARBA" id="ARBA00023002"/>
    </source>
</evidence>
<dbReference type="InterPro" id="IPR001796">
    <property type="entry name" value="DHFR_dom"/>
</dbReference>
<evidence type="ECO:0000313" key="8">
    <source>
        <dbReference type="EMBL" id="MPM13614.1"/>
    </source>
</evidence>
<dbReference type="PANTHER" id="PTHR48069:SF3">
    <property type="entry name" value="DIHYDROFOLATE REDUCTASE"/>
    <property type="match status" value="1"/>
</dbReference>
<sequence length="192" mass="21818">MTHTQESKHQLQFSLKRPISQHTTMSQTNQPTISMIVAIARNHAIGRNNQLLWHIPEDLKYFKKVTGGHTVIMGRKTWESIGRPLPNRRNIVVSRGLAQQPQNSLPDGVEVYDSLEKALSAAKAGTDNEVFIIGGGEIYRMALPLTQKIYLTIVGQTIDHADTFFPEIDYSQWNTTEKESLEYGERMLLTRK</sequence>
<protein>
    <recommendedName>
        <fullName evidence="2">dihydrofolate reductase</fullName>
        <ecNumber evidence="2">1.5.1.3</ecNumber>
    </recommendedName>
</protein>
<dbReference type="InterPro" id="IPR024072">
    <property type="entry name" value="DHFR-like_dom_sf"/>
</dbReference>
<evidence type="ECO:0000256" key="3">
    <source>
        <dbReference type="ARBA" id="ARBA00022563"/>
    </source>
</evidence>
<dbReference type="AlphaFoldDB" id="A0A644XHM1"/>
<dbReference type="EMBL" id="VSSQ01002146">
    <property type="protein sequence ID" value="MPM13614.1"/>
    <property type="molecule type" value="Genomic_DNA"/>
</dbReference>
<dbReference type="PROSITE" id="PS51330">
    <property type="entry name" value="DHFR_2"/>
    <property type="match status" value="1"/>
</dbReference>
<dbReference type="SUPFAM" id="SSF53597">
    <property type="entry name" value="Dihydrofolate reductase-like"/>
    <property type="match status" value="1"/>
</dbReference>
<evidence type="ECO:0000256" key="2">
    <source>
        <dbReference type="ARBA" id="ARBA00012856"/>
    </source>
</evidence>
<dbReference type="InterPro" id="IPR012259">
    <property type="entry name" value="DHFR"/>
</dbReference>
<evidence type="ECO:0000256" key="6">
    <source>
        <dbReference type="SAM" id="MobiDB-lite"/>
    </source>
</evidence>
<dbReference type="Pfam" id="PF00186">
    <property type="entry name" value="DHFR_1"/>
    <property type="match status" value="1"/>
</dbReference>
<keyword evidence="3" id="KW-0554">One-carbon metabolism</keyword>
<name>A0A644XHM1_9ZZZZ</name>
<reference evidence="8" key="1">
    <citation type="submission" date="2019-08" db="EMBL/GenBank/DDBJ databases">
        <authorList>
            <person name="Kucharzyk K."/>
            <person name="Murdoch R.W."/>
            <person name="Higgins S."/>
            <person name="Loffler F."/>
        </authorList>
    </citation>
    <scope>NUCLEOTIDE SEQUENCE</scope>
</reference>
<dbReference type="GO" id="GO:0046655">
    <property type="term" value="P:folic acid metabolic process"/>
    <property type="evidence" value="ECO:0007669"/>
    <property type="project" value="TreeGrafter"/>
</dbReference>
<feature type="domain" description="DHFR" evidence="7">
    <location>
        <begin position="32"/>
        <end position="192"/>
    </location>
</feature>
<dbReference type="PRINTS" id="PR00070">
    <property type="entry name" value="DHFR"/>
</dbReference>
<evidence type="ECO:0000259" key="7">
    <source>
        <dbReference type="PROSITE" id="PS51330"/>
    </source>
</evidence>
<dbReference type="CDD" id="cd00209">
    <property type="entry name" value="DHFR"/>
    <property type="match status" value="1"/>
</dbReference>
<comment type="caution">
    <text evidence="8">The sequence shown here is derived from an EMBL/GenBank/DDBJ whole genome shotgun (WGS) entry which is preliminary data.</text>
</comment>
<dbReference type="GO" id="GO:0006730">
    <property type="term" value="P:one-carbon metabolic process"/>
    <property type="evidence" value="ECO:0007669"/>
    <property type="project" value="UniProtKB-KW"/>
</dbReference>
<dbReference type="EC" id="1.5.1.3" evidence="2"/>
<evidence type="ECO:0000256" key="1">
    <source>
        <dbReference type="ARBA" id="ARBA00004903"/>
    </source>
</evidence>